<dbReference type="Pfam" id="PF00583">
    <property type="entry name" value="Acetyltransf_1"/>
    <property type="match status" value="2"/>
</dbReference>
<dbReference type="STRING" id="1193181.BN10_920044"/>
<dbReference type="PANTHER" id="PTHR43877">
    <property type="entry name" value="AMINOALKYLPHOSPHONATE N-ACETYLTRANSFERASE-RELATED-RELATED"/>
    <property type="match status" value="1"/>
</dbReference>
<dbReference type="CDD" id="cd04301">
    <property type="entry name" value="NAT_SF"/>
    <property type="match status" value="1"/>
</dbReference>
<feature type="domain" description="N-acetyltransferase" evidence="3">
    <location>
        <begin position="4"/>
        <end position="172"/>
    </location>
</feature>
<sequence length="331" mass="36452">MEFVRVSGLEPDQSELFEAWAQVFIDAALADNGESDERSATDLREMERNPDVGRRLMAVVDEGRVVAGASVMFPLQDNLTHSFATIAVLPEFRRRGLGTRLLDWIEEQAREQGRATLQMHFNARPGARPAGFAFAEQCGFSLAQRLVRNDLDLSSWTGADANVPVPEGYRLVAEVGLPPERQADYARFQEAITTDIPLGGLALEPEVWDVERVGALSARLEAMGRTRWLVWAEHEGSGECAGFTEVQWAPDLGPIAYQQDTLVHRDHRGHGLGMALKRVNAAQIAAGQPAIATIRTWNADDNTHMLAVNAALGYVVGSEMLEWQKLLRPAG</sequence>
<reference evidence="4 5" key="1">
    <citation type="journal article" date="2013" name="ISME J.">
        <title>A metabolic model for members of the genus Tetrasphaera involved in enhanced biological phosphorus removal.</title>
        <authorList>
            <person name="Kristiansen R."/>
            <person name="Nguyen H.T.T."/>
            <person name="Saunders A.M."/>
            <person name="Nielsen J.L."/>
            <person name="Wimmer R."/>
            <person name="Le V.Q."/>
            <person name="McIlroy S.J."/>
            <person name="Petrovski S."/>
            <person name="Seviour R.J."/>
            <person name="Calteau A."/>
            <person name="Nielsen K.L."/>
            <person name="Nielsen P.H."/>
        </authorList>
    </citation>
    <scope>NUCLEOTIDE SEQUENCE [LARGE SCALE GENOMIC DNA]</scope>
    <source>
        <strain evidence="4 5">Lp2</strain>
    </source>
</reference>
<name>N0E6E7_9MICO</name>
<dbReference type="EMBL" id="CAIZ01000166">
    <property type="protein sequence ID" value="CCH71414.1"/>
    <property type="molecule type" value="Genomic_DNA"/>
</dbReference>
<dbReference type="AlphaFoldDB" id="N0E6E7"/>
<keyword evidence="2" id="KW-0012">Acyltransferase</keyword>
<gene>
    <name evidence="4" type="ORF">BN10_920044</name>
</gene>
<organism evidence="4 5">
    <name type="scientific">Phycicoccus elongatus Lp2</name>
    <dbReference type="NCBI Taxonomy" id="1193181"/>
    <lineage>
        <taxon>Bacteria</taxon>
        <taxon>Bacillati</taxon>
        <taxon>Actinomycetota</taxon>
        <taxon>Actinomycetes</taxon>
        <taxon>Micrococcales</taxon>
        <taxon>Intrasporangiaceae</taxon>
        <taxon>Phycicoccus</taxon>
    </lineage>
</organism>
<evidence type="ECO:0000313" key="5">
    <source>
        <dbReference type="Proteomes" id="UP000013167"/>
    </source>
</evidence>
<dbReference type="GO" id="GO:0016747">
    <property type="term" value="F:acyltransferase activity, transferring groups other than amino-acyl groups"/>
    <property type="evidence" value="ECO:0007669"/>
    <property type="project" value="InterPro"/>
</dbReference>
<accession>N0E6E7</accession>
<dbReference type="InterPro" id="IPR016181">
    <property type="entry name" value="Acyl_CoA_acyltransferase"/>
</dbReference>
<dbReference type="PROSITE" id="PS51186">
    <property type="entry name" value="GNAT"/>
    <property type="match status" value="1"/>
</dbReference>
<proteinExistence type="predicted"/>
<dbReference type="Proteomes" id="UP000013167">
    <property type="component" value="Unassembled WGS sequence"/>
</dbReference>
<evidence type="ECO:0000256" key="2">
    <source>
        <dbReference type="ARBA" id="ARBA00023315"/>
    </source>
</evidence>
<protein>
    <recommendedName>
        <fullName evidence="3">N-acetyltransferase domain-containing protein</fullName>
    </recommendedName>
</protein>
<dbReference type="Gene3D" id="3.40.630.30">
    <property type="match status" value="1"/>
</dbReference>
<dbReference type="eggNOG" id="COG0456">
    <property type="taxonomic scope" value="Bacteria"/>
</dbReference>
<dbReference type="InterPro" id="IPR050832">
    <property type="entry name" value="Bact_Acetyltransf"/>
</dbReference>
<dbReference type="InterPro" id="IPR000182">
    <property type="entry name" value="GNAT_dom"/>
</dbReference>
<dbReference type="HOGENOM" id="CLU_043786_0_0_11"/>
<evidence type="ECO:0000256" key="1">
    <source>
        <dbReference type="ARBA" id="ARBA00022679"/>
    </source>
</evidence>
<dbReference type="SUPFAM" id="SSF55729">
    <property type="entry name" value="Acyl-CoA N-acyltransferases (Nat)"/>
    <property type="match status" value="2"/>
</dbReference>
<dbReference type="RefSeq" id="WP_010851241.1">
    <property type="nucleotide sequence ID" value="NZ_HF570956.1"/>
</dbReference>
<comment type="caution">
    <text evidence="4">The sequence shown here is derived from an EMBL/GenBank/DDBJ whole genome shotgun (WGS) entry which is preliminary data.</text>
</comment>
<dbReference type="OrthoDB" id="4119890at2"/>
<evidence type="ECO:0000313" key="4">
    <source>
        <dbReference type="EMBL" id="CCH71414.1"/>
    </source>
</evidence>
<keyword evidence="5" id="KW-1185">Reference proteome</keyword>
<keyword evidence="1" id="KW-0808">Transferase</keyword>
<evidence type="ECO:0000259" key="3">
    <source>
        <dbReference type="PROSITE" id="PS51186"/>
    </source>
</evidence>